<dbReference type="RefSeq" id="XP_020430409.1">
    <property type="nucleotide sequence ID" value="XM_020579734.1"/>
</dbReference>
<dbReference type="OMA" id="KHAAYGG"/>
<feature type="signal peptide" evidence="1">
    <location>
        <begin position="1"/>
        <end position="21"/>
    </location>
</feature>
<accession>D3BK54</accession>
<evidence type="ECO:0000256" key="1">
    <source>
        <dbReference type="SAM" id="SignalP"/>
    </source>
</evidence>
<reference evidence="2 3" key="1">
    <citation type="journal article" date="2011" name="Genome Res.">
        <title>Phylogeny-wide analysis of social amoeba genomes highlights ancient origins for complex intercellular communication.</title>
        <authorList>
            <person name="Heidel A.J."/>
            <person name="Lawal H.M."/>
            <person name="Felder M."/>
            <person name="Schilde C."/>
            <person name="Helps N.R."/>
            <person name="Tunggal B."/>
            <person name="Rivero F."/>
            <person name="John U."/>
            <person name="Schleicher M."/>
            <person name="Eichinger L."/>
            <person name="Platzer M."/>
            <person name="Noegel A.A."/>
            <person name="Schaap P."/>
            <person name="Gloeckner G."/>
        </authorList>
    </citation>
    <scope>NUCLEOTIDE SEQUENCE [LARGE SCALE GENOMIC DNA]</scope>
    <source>
        <strain evidence="3">ATCC 26659 / Pp 5 / PN500</strain>
    </source>
</reference>
<evidence type="ECO:0000313" key="3">
    <source>
        <dbReference type="Proteomes" id="UP000001396"/>
    </source>
</evidence>
<dbReference type="Pfam" id="PF03659">
    <property type="entry name" value="Glyco_hydro_71"/>
    <property type="match status" value="1"/>
</dbReference>
<dbReference type="InParanoid" id="D3BK54"/>
<name>D3BK54_HETP5</name>
<protein>
    <recommendedName>
        <fullName evidence="4">Glycosyl hydrolase family 71</fullName>
    </recommendedName>
</protein>
<keyword evidence="3" id="KW-1185">Reference proteome</keyword>
<keyword evidence="1" id="KW-0732">Signal</keyword>
<dbReference type="EMBL" id="ADBJ01000038">
    <property type="protein sequence ID" value="EFA78284.1"/>
    <property type="molecule type" value="Genomic_DNA"/>
</dbReference>
<organism evidence="2 3">
    <name type="scientific">Heterostelium pallidum (strain ATCC 26659 / Pp 5 / PN500)</name>
    <name type="common">Cellular slime mold</name>
    <name type="synonym">Polysphondylium pallidum</name>
    <dbReference type="NCBI Taxonomy" id="670386"/>
    <lineage>
        <taxon>Eukaryota</taxon>
        <taxon>Amoebozoa</taxon>
        <taxon>Evosea</taxon>
        <taxon>Eumycetozoa</taxon>
        <taxon>Dictyostelia</taxon>
        <taxon>Acytosteliales</taxon>
        <taxon>Acytosteliaceae</taxon>
        <taxon>Heterostelium</taxon>
    </lineage>
</organism>
<dbReference type="Gene3D" id="3.20.20.80">
    <property type="entry name" value="Glycosidases"/>
    <property type="match status" value="1"/>
</dbReference>
<dbReference type="STRING" id="670386.D3BK54"/>
<proteinExistence type="predicted"/>
<comment type="caution">
    <text evidence="2">The sequence shown here is derived from an EMBL/GenBank/DDBJ whole genome shotgun (WGS) entry which is preliminary data.</text>
</comment>
<evidence type="ECO:0008006" key="4">
    <source>
        <dbReference type="Google" id="ProtNLM"/>
    </source>
</evidence>
<feature type="chain" id="PRO_5003041313" description="Glycosyl hydrolase family 71" evidence="1">
    <location>
        <begin position="22"/>
        <end position="493"/>
    </location>
</feature>
<sequence>MKIVLSLLFIFFVASPILIQAVEFNLTSCWPFTDSGTTALLNSPKKVFAHYFSLFPISIDNKVSTDDYYTNNFLKPTGEGGKHLQYGGFIRERPLPRPVRPDMSTYRDLDMQLEVTRALSLGLDGFTYDMLSSDETSDHWKRLILLMKNAPIVDSRFKIVLMPDMLAGWSNTANIADTFVPIIKKLWDSPYNGTLLRDSTGKLVLSPYRADSKTGAWWQNQITKFNQVGIQISFWPVFPDINQNYLNNYGSISVGQSEWDGNCVSTAPGFVTASNFLHNNGKKYMSPVMSQNHRPKSYKFWEANNSGAIRAMWNSAIVSGAEWIQIITWNDYSEGTELSPSTGTQFSYYDISAYYLRWYKLGQAPVINRDALYYFHRNSLSTQQPDLTKQNRTFTSGACDPVSDKVEALVFLTGAATVEIIQNGQTYSTPVNAAGITSVRTQLLAGATPRFRVIRGTNVIIDITSSFPVATSVVYQDLLYRGGGSLTCTRPSV</sequence>
<dbReference type="AlphaFoldDB" id="D3BK54"/>
<evidence type="ECO:0000313" key="2">
    <source>
        <dbReference type="EMBL" id="EFA78284.1"/>
    </source>
</evidence>
<dbReference type="InterPro" id="IPR005197">
    <property type="entry name" value="Glyco_hydro_71"/>
</dbReference>
<dbReference type="Proteomes" id="UP000001396">
    <property type="component" value="Unassembled WGS sequence"/>
</dbReference>
<dbReference type="GeneID" id="31364411"/>
<gene>
    <name evidence="2" type="ORF">PPL_08935</name>
</gene>
<dbReference type="CDD" id="cd11577">
    <property type="entry name" value="GH71"/>
    <property type="match status" value="1"/>
</dbReference>
<dbReference type="GO" id="GO:0051118">
    <property type="term" value="F:glucan endo-1,3-alpha-glucosidase activity"/>
    <property type="evidence" value="ECO:0007669"/>
    <property type="project" value="InterPro"/>
</dbReference>